<evidence type="ECO:0000256" key="1">
    <source>
        <dbReference type="SAM" id="Phobius"/>
    </source>
</evidence>
<dbReference type="EMBL" id="FZMP01000196">
    <property type="protein sequence ID" value="SNQ61855.1"/>
    <property type="molecule type" value="Genomic_DNA"/>
</dbReference>
<keyword evidence="1" id="KW-0812">Transmembrane</keyword>
<keyword evidence="1" id="KW-1133">Transmembrane helix</keyword>
<gene>
    <name evidence="2" type="ORF">MNV_50114</name>
</gene>
<dbReference type="AlphaFoldDB" id="A0A284VRE4"/>
<evidence type="ECO:0000313" key="3">
    <source>
        <dbReference type="Proteomes" id="UP000218615"/>
    </source>
</evidence>
<accession>A0A284VRE4</accession>
<name>A0A284VRE4_9EURY</name>
<feature type="transmembrane region" description="Helical" evidence="1">
    <location>
        <begin position="44"/>
        <end position="65"/>
    </location>
</feature>
<dbReference type="Proteomes" id="UP000218615">
    <property type="component" value="Unassembled WGS sequence"/>
</dbReference>
<evidence type="ECO:0000313" key="2">
    <source>
        <dbReference type="EMBL" id="SNQ61855.1"/>
    </source>
</evidence>
<keyword evidence="3" id="KW-1185">Reference proteome</keyword>
<keyword evidence="1" id="KW-0472">Membrane</keyword>
<feature type="transmembrane region" description="Helical" evidence="1">
    <location>
        <begin position="85"/>
        <end position="106"/>
    </location>
</feature>
<sequence>MGTVKKYKITLVSVQKNIYLLNVPYPKVSSMKKRISGFFSESKNWAMVYLFIIYLDTLLTLVGTHQPGFAEANPILRSAFLTGDLKLPLLSAASIVLVMLAVIRGWNIKITEGDNVYLSNTSRALRFAAWMLIPVYFYFTSFGWMYLMSYNSTPPFYEYFLHVLETML</sequence>
<feature type="transmembrane region" description="Helical" evidence="1">
    <location>
        <begin position="127"/>
        <end position="147"/>
    </location>
</feature>
<proteinExistence type="predicted"/>
<organism evidence="2 3">
    <name type="scientific">Candidatus Methanoperedens nitratireducens</name>
    <dbReference type="NCBI Taxonomy" id="1392998"/>
    <lineage>
        <taxon>Archaea</taxon>
        <taxon>Methanobacteriati</taxon>
        <taxon>Methanobacteriota</taxon>
        <taxon>Stenosarchaea group</taxon>
        <taxon>Methanomicrobia</taxon>
        <taxon>Methanosarcinales</taxon>
        <taxon>ANME-2 cluster</taxon>
        <taxon>Candidatus Methanoperedentaceae</taxon>
        <taxon>Candidatus Methanoperedens</taxon>
    </lineage>
</organism>
<protein>
    <submittedName>
        <fullName evidence="2">Uncharacterized protein</fullName>
    </submittedName>
</protein>
<reference evidence="3" key="1">
    <citation type="submission" date="2017-06" db="EMBL/GenBank/DDBJ databases">
        <authorList>
            <person name="Cremers G."/>
        </authorList>
    </citation>
    <scope>NUCLEOTIDE SEQUENCE [LARGE SCALE GENOMIC DNA]</scope>
</reference>